<sequence length="149" mass="17756">MSRLKSFGWYPKIQIVKYNLKAKTHGEDRLKILMSLMMNQEEGFIRTEGERGRWRRRQREVVAPPLRVTEKDKERTRRERDRAMVESRRKGGAIVAIPICNRLRVFACHRHNLVPAHRRRCWSSDRLRAVVEVNERWRSEVGAEHRNGG</sequence>
<reference evidence="1 2" key="1">
    <citation type="journal article" date="2023" name="Plants (Basel)">
        <title>Bridging the Gap: Combining Genomics and Transcriptomics Approaches to Understand Stylosanthes scabra, an Orphan Legume from the Brazilian Caatinga.</title>
        <authorList>
            <person name="Ferreira-Neto J.R.C."/>
            <person name="da Silva M.D."/>
            <person name="Binneck E."/>
            <person name="de Melo N.F."/>
            <person name="da Silva R.H."/>
            <person name="de Melo A.L.T.M."/>
            <person name="Pandolfi V."/>
            <person name="Bustamante F.O."/>
            <person name="Brasileiro-Vidal A.C."/>
            <person name="Benko-Iseppon A.M."/>
        </authorList>
    </citation>
    <scope>NUCLEOTIDE SEQUENCE [LARGE SCALE GENOMIC DNA]</scope>
    <source>
        <tissue evidence="1">Leaves</tissue>
    </source>
</reference>
<protein>
    <submittedName>
        <fullName evidence="1">Uncharacterized protein</fullName>
    </submittedName>
</protein>
<proteinExistence type="predicted"/>
<accession>A0ABU6QPN2</accession>
<dbReference type="EMBL" id="JASCZI010000920">
    <property type="protein sequence ID" value="MED6113808.1"/>
    <property type="molecule type" value="Genomic_DNA"/>
</dbReference>
<keyword evidence="2" id="KW-1185">Reference proteome</keyword>
<name>A0ABU6QPN2_9FABA</name>
<evidence type="ECO:0000313" key="1">
    <source>
        <dbReference type="EMBL" id="MED6113808.1"/>
    </source>
</evidence>
<dbReference type="Proteomes" id="UP001341840">
    <property type="component" value="Unassembled WGS sequence"/>
</dbReference>
<evidence type="ECO:0000313" key="2">
    <source>
        <dbReference type="Proteomes" id="UP001341840"/>
    </source>
</evidence>
<comment type="caution">
    <text evidence="1">The sequence shown here is derived from an EMBL/GenBank/DDBJ whole genome shotgun (WGS) entry which is preliminary data.</text>
</comment>
<gene>
    <name evidence="1" type="ORF">PIB30_074285</name>
</gene>
<organism evidence="1 2">
    <name type="scientific">Stylosanthes scabra</name>
    <dbReference type="NCBI Taxonomy" id="79078"/>
    <lineage>
        <taxon>Eukaryota</taxon>
        <taxon>Viridiplantae</taxon>
        <taxon>Streptophyta</taxon>
        <taxon>Embryophyta</taxon>
        <taxon>Tracheophyta</taxon>
        <taxon>Spermatophyta</taxon>
        <taxon>Magnoliopsida</taxon>
        <taxon>eudicotyledons</taxon>
        <taxon>Gunneridae</taxon>
        <taxon>Pentapetalae</taxon>
        <taxon>rosids</taxon>
        <taxon>fabids</taxon>
        <taxon>Fabales</taxon>
        <taxon>Fabaceae</taxon>
        <taxon>Papilionoideae</taxon>
        <taxon>50 kb inversion clade</taxon>
        <taxon>dalbergioids sensu lato</taxon>
        <taxon>Dalbergieae</taxon>
        <taxon>Pterocarpus clade</taxon>
        <taxon>Stylosanthes</taxon>
    </lineage>
</organism>